<feature type="region of interest" description="Disordered" evidence="1">
    <location>
        <begin position="1"/>
        <end position="20"/>
    </location>
</feature>
<protein>
    <submittedName>
        <fullName evidence="2">Replication initiation protein</fullName>
    </submittedName>
</protein>
<proteinExistence type="predicted"/>
<feature type="compositionally biased region" description="Gly residues" evidence="1">
    <location>
        <begin position="1"/>
        <end position="11"/>
    </location>
</feature>
<evidence type="ECO:0000313" key="2">
    <source>
        <dbReference type="EMBL" id="GEK21388.1"/>
    </source>
</evidence>
<comment type="caution">
    <text evidence="2">The sequence shown here is derived from an EMBL/GenBank/DDBJ whole genome shotgun (WGS) entry which is preliminary data.</text>
</comment>
<dbReference type="AlphaFoldDB" id="A0A510V3G0"/>
<keyword evidence="3" id="KW-1185">Reference proteome</keyword>
<organism evidence="2 3">
    <name type="scientific">Cellulomonas xylanilytica</name>
    <dbReference type="NCBI Taxonomy" id="233583"/>
    <lineage>
        <taxon>Bacteria</taxon>
        <taxon>Bacillati</taxon>
        <taxon>Actinomycetota</taxon>
        <taxon>Actinomycetes</taxon>
        <taxon>Micrococcales</taxon>
        <taxon>Cellulomonadaceae</taxon>
        <taxon>Cellulomonas</taxon>
    </lineage>
</organism>
<dbReference type="Proteomes" id="UP000321118">
    <property type="component" value="Unassembled WGS sequence"/>
</dbReference>
<sequence>MTTGTSGGFRGHGPQAPLDLGELGPAQVESIVGRLADGTMPALAGALAKASNCVHPVRLVGRSESVDLRTGEIVSTFRSVDEPMGLLYKPCGNRREAVCPSCSRLYARDTFELISTGLHGGKGVPAAVNANPLLFVTLTAPSFGPVHRIRDGKEPCHPRTRLAMCPHGRRLTCWANHSPDDPRVGAPLCGDCYDTVSAIVWQWHAPELWRRFTIALRRQLAVELGLRDRDLKHHARLEYAKVAEFQARGLVHFHALVRMDGPDGAGSPAPIGAAMLQHAVGHAAAAVTCTALPLDDRDVERILRFGAQTHVRIVREGTVAGDEITAEQVAGYLAKYSTKSAGADPEHLLPHLARLTEFCRALSARALAGCPFACEERAGDRHPRLCGACAHNPYALLGRWASMLGFRGHFSTKSRRYSVTLGALRRARRRFQSLAVDARHRATPLDTRELEQRLMADDEETTLVVGSWTYDGSGWPRPGDKALADAAASRAREYARWRADQRTTNPA</sequence>
<dbReference type="EMBL" id="BJUB01000005">
    <property type="protein sequence ID" value="GEK21388.1"/>
    <property type="molecule type" value="Genomic_DNA"/>
</dbReference>
<gene>
    <name evidence="2" type="ORF">CXY01_19080</name>
</gene>
<dbReference type="Pfam" id="PF20199">
    <property type="entry name" value="RepSA"/>
    <property type="match status" value="1"/>
</dbReference>
<name>A0A510V3G0_9CELL</name>
<evidence type="ECO:0000313" key="3">
    <source>
        <dbReference type="Proteomes" id="UP000321118"/>
    </source>
</evidence>
<dbReference type="InterPro" id="IPR046828">
    <property type="entry name" value="RepSA"/>
</dbReference>
<accession>A0A510V3G0</accession>
<reference evidence="2 3" key="1">
    <citation type="submission" date="2019-07" db="EMBL/GenBank/DDBJ databases">
        <title>Whole genome shotgun sequence of Cellulomonas xylanilytica NBRC 101102.</title>
        <authorList>
            <person name="Hosoyama A."/>
            <person name="Uohara A."/>
            <person name="Ohji S."/>
            <person name="Ichikawa N."/>
        </authorList>
    </citation>
    <scope>NUCLEOTIDE SEQUENCE [LARGE SCALE GENOMIC DNA]</scope>
    <source>
        <strain evidence="2 3">NBRC 101102</strain>
    </source>
</reference>
<evidence type="ECO:0000256" key="1">
    <source>
        <dbReference type="SAM" id="MobiDB-lite"/>
    </source>
</evidence>